<evidence type="ECO:0000256" key="3">
    <source>
        <dbReference type="ARBA" id="ARBA00023157"/>
    </source>
</evidence>
<dbReference type="Gene3D" id="3.40.30.10">
    <property type="entry name" value="Glutaredoxin"/>
    <property type="match status" value="1"/>
</dbReference>
<dbReference type="RefSeq" id="WP_100113408.1">
    <property type="nucleotide sequence ID" value="NZ_MDVB01000053.1"/>
</dbReference>
<dbReference type="EMBL" id="MDVB01000053">
    <property type="protein sequence ID" value="PIT16630.1"/>
    <property type="molecule type" value="Genomic_DNA"/>
</dbReference>
<reference evidence="6 7" key="1">
    <citation type="journal article" date="2017" name="MBio">
        <title>Type VI secretion-mediated competition in the bee gut microbiome.</title>
        <authorList>
            <person name="Steele M.I."/>
            <person name="Kwong W.K."/>
            <person name="Powell J.E."/>
            <person name="Whiteley M."/>
            <person name="Moran N.A."/>
        </authorList>
    </citation>
    <scope>NUCLEOTIDE SEQUENCE [LARGE SCALE GENOMIC DNA]</scope>
    <source>
        <strain evidence="6 7">App2-2</strain>
    </source>
</reference>
<proteinExistence type="predicted"/>
<dbReference type="SUPFAM" id="SSF52833">
    <property type="entry name" value="Thioredoxin-like"/>
    <property type="match status" value="1"/>
</dbReference>
<protein>
    <recommendedName>
        <fullName evidence="5">Thioredoxin domain-containing protein</fullName>
    </recommendedName>
</protein>
<dbReference type="GO" id="GO:0016209">
    <property type="term" value="F:antioxidant activity"/>
    <property type="evidence" value="ECO:0007669"/>
    <property type="project" value="InterPro"/>
</dbReference>
<accession>A0A2N9WUW7</accession>
<dbReference type="PANTHER" id="PTHR42852">
    <property type="entry name" value="THIOL:DISULFIDE INTERCHANGE PROTEIN DSBE"/>
    <property type="match status" value="1"/>
</dbReference>
<evidence type="ECO:0000313" key="7">
    <source>
        <dbReference type="Proteomes" id="UP000231293"/>
    </source>
</evidence>
<sequence length="172" mass="19277">MSQSAGLLKKIFLFSVLFLGCIRLQAAELQSWPQGKAAVLPKDKPILVVNIWATWCTPCRKEMPMLSRWYQQQQRSGKGTVAVVGVALDTDANLQRFTQRVPVRYPLYRYTGTDSRAWMKQLGNGIGGVPFTQVRAPRCGFQQALLGSLTEARLNQAVEAARKQCAQRKVHI</sequence>
<comment type="caution">
    <text evidence="6">The sequence shown here is derived from an EMBL/GenBank/DDBJ whole genome shotgun (WGS) entry which is preliminary data.</text>
</comment>
<dbReference type="InterPro" id="IPR050553">
    <property type="entry name" value="Thioredoxin_ResA/DsbE_sf"/>
</dbReference>
<dbReference type="InterPro" id="IPR013766">
    <property type="entry name" value="Thioredoxin_domain"/>
</dbReference>
<dbReference type="Pfam" id="PF00578">
    <property type="entry name" value="AhpC-TSA"/>
    <property type="match status" value="1"/>
</dbReference>
<dbReference type="CDD" id="cd02966">
    <property type="entry name" value="TlpA_like_family"/>
    <property type="match status" value="1"/>
</dbReference>
<dbReference type="GO" id="GO:0015036">
    <property type="term" value="F:disulfide oxidoreductase activity"/>
    <property type="evidence" value="ECO:0007669"/>
    <property type="project" value="UniProtKB-ARBA"/>
</dbReference>
<dbReference type="InterPro" id="IPR036249">
    <property type="entry name" value="Thioredoxin-like_sf"/>
</dbReference>
<dbReference type="InterPro" id="IPR000866">
    <property type="entry name" value="AhpC/TSA"/>
</dbReference>
<name>A0A2N9WUW7_9NEIS</name>
<evidence type="ECO:0000256" key="2">
    <source>
        <dbReference type="ARBA" id="ARBA00022748"/>
    </source>
</evidence>
<dbReference type="Proteomes" id="UP000231293">
    <property type="component" value="Unassembled WGS sequence"/>
</dbReference>
<evidence type="ECO:0000259" key="5">
    <source>
        <dbReference type="PROSITE" id="PS51352"/>
    </source>
</evidence>
<dbReference type="AlphaFoldDB" id="A0A2N9WUW7"/>
<feature type="domain" description="Thioredoxin" evidence="5">
    <location>
        <begin position="18"/>
        <end position="163"/>
    </location>
</feature>
<dbReference type="GO" id="GO:0017004">
    <property type="term" value="P:cytochrome complex assembly"/>
    <property type="evidence" value="ECO:0007669"/>
    <property type="project" value="UniProtKB-KW"/>
</dbReference>
<evidence type="ECO:0000256" key="4">
    <source>
        <dbReference type="ARBA" id="ARBA00023284"/>
    </source>
</evidence>
<dbReference type="InterPro" id="IPR017937">
    <property type="entry name" value="Thioredoxin_CS"/>
</dbReference>
<organism evidence="6 7">
    <name type="scientific">Snodgrassella alvi</name>
    <dbReference type="NCBI Taxonomy" id="1196083"/>
    <lineage>
        <taxon>Bacteria</taxon>
        <taxon>Pseudomonadati</taxon>
        <taxon>Pseudomonadota</taxon>
        <taxon>Betaproteobacteria</taxon>
        <taxon>Neisseriales</taxon>
        <taxon>Neisseriaceae</taxon>
        <taxon>Snodgrassella</taxon>
    </lineage>
</organism>
<dbReference type="PROSITE" id="PS00194">
    <property type="entry name" value="THIOREDOXIN_1"/>
    <property type="match status" value="1"/>
</dbReference>
<keyword evidence="3" id="KW-1015">Disulfide bond</keyword>
<keyword evidence="2" id="KW-0201">Cytochrome c-type biogenesis</keyword>
<keyword evidence="4" id="KW-0676">Redox-active center</keyword>
<gene>
    <name evidence="6" type="ORF">BGI32_04225</name>
</gene>
<dbReference type="PROSITE" id="PS51352">
    <property type="entry name" value="THIOREDOXIN_2"/>
    <property type="match status" value="1"/>
</dbReference>
<dbReference type="GO" id="GO:0030313">
    <property type="term" value="C:cell envelope"/>
    <property type="evidence" value="ECO:0007669"/>
    <property type="project" value="UniProtKB-SubCell"/>
</dbReference>
<dbReference type="PANTHER" id="PTHR42852:SF6">
    <property type="entry name" value="THIOL:DISULFIDE INTERCHANGE PROTEIN DSBE"/>
    <property type="match status" value="1"/>
</dbReference>
<evidence type="ECO:0000256" key="1">
    <source>
        <dbReference type="ARBA" id="ARBA00004196"/>
    </source>
</evidence>
<comment type="subcellular location">
    <subcellularLocation>
        <location evidence="1">Cell envelope</location>
    </subcellularLocation>
</comment>
<evidence type="ECO:0000313" key="6">
    <source>
        <dbReference type="EMBL" id="PIT16630.1"/>
    </source>
</evidence>